<keyword evidence="1" id="KW-0521">NADP</keyword>
<proteinExistence type="inferred from homology"/>
<dbReference type="PANTHER" id="PTHR43364:SF7">
    <property type="entry name" value="NADP-DEPENDENT OXIDOREDUCTASE DOMAIN-CONTAINING PROTEIN-RELATED"/>
    <property type="match status" value="1"/>
</dbReference>
<sequence>MTSKAITSLLARHRQLAPTAAVFVSPLCLGSMNFGNAWKAQLGECTKESSFEILDQYFEKGGNFIDTANAYHYGETETWLGEWMQLRENRDQIVLATKYSGLYNMQDPKIQIRCNTQGNGSKSLRLSVDSSLLRLKTSYLDLLYVHWWDYTTSIPELMHNLNDLVVSGKVLYLGISDCPAWVVSKANQYARDHGLRQFVVYQGMWNASLRDVERDILPMCRAEGMAICAYGTLGQGDFQTEASFREREQSKEGRKQGATSLRNRQISKALETVADSKQTTITNVALAYTRQKAPYIFPIVGGRKVEHIKGNIDGLSVSLTDEEVTQVESAYDWDPGFPHTFLSGTLRKGTDEPQKMASRASEVWLTAMHGNFDWVEDPKAISTPAC</sequence>
<dbReference type="SUPFAM" id="SSF51430">
    <property type="entry name" value="NAD(P)-linked oxidoreductase"/>
    <property type="match status" value="1"/>
</dbReference>
<evidence type="ECO:0000259" key="4">
    <source>
        <dbReference type="Pfam" id="PF00248"/>
    </source>
</evidence>
<protein>
    <recommendedName>
        <fullName evidence="4">NADP-dependent oxidoreductase domain-containing protein</fullName>
    </recommendedName>
</protein>
<accession>A0A072PP33</accession>
<comment type="similarity">
    <text evidence="3">Belongs to the aldo/keto reductase family. Aldo/keto reductase 2 subfamily.</text>
</comment>
<evidence type="ECO:0000313" key="5">
    <source>
        <dbReference type="EMBL" id="KEF61839.1"/>
    </source>
</evidence>
<evidence type="ECO:0000256" key="3">
    <source>
        <dbReference type="ARBA" id="ARBA00038157"/>
    </source>
</evidence>
<dbReference type="STRING" id="1182545.A0A072PP33"/>
<evidence type="ECO:0000256" key="1">
    <source>
        <dbReference type="ARBA" id="ARBA00022857"/>
    </source>
</evidence>
<dbReference type="GO" id="GO:0016491">
    <property type="term" value="F:oxidoreductase activity"/>
    <property type="evidence" value="ECO:0007669"/>
    <property type="project" value="UniProtKB-KW"/>
</dbReference>
<dbReference type="GeneID" id="25278345"/>
<keyword evidence="6" id="KW-1185">Reference proteome</keyword>
<feature type="domain" description="NADP-dependent oxidoreductase" evidence="4">
    <location>
        <begin position="26"/>
        <end position="331"/>
    </location>
</feature>
<evidence type="ECO:0000256" key="2">
    <source>
        <dbReference type="ARBA" id="ARBA00023002"/>
    </source>
</evidence>
<dbReference type="InterPro" id="IPR023210">
    <property type="entry name" value="NADP_OxRdtase_dom"/>
</dbReference>
<dbReference type="HOGENOM" id="CLU_023205_2_2_1"/>
<dbReference type="VEuPathDB" id="FungiDB:A1O9_03410"/>
<dbReference type="PANTHER" id="PTHR43364">
    <property type="entry name" value="NADH-SPECIFIC METHYLGLYOXAL REDUCTASE-RELATED"/>
    <property type="match status" value="1"/>
</dbReference>
<evidence type="ECO:0000313" key="6">
    <source>
        <dbReference type="Proteomes" id="UP000027920"/>
    </source>
</evidence>
<dbReference type="Pfam" id="PF00248">
    <property type="entry name" value="Aldo_ket_red"/>
    <property type="match status" value="1"/>
</dbReference>
<keyword evidence="2" id="KW-0560">Oxidoreductase</keyword>
<dbReference type="RefSeq" id="XP_013264429.1">
    <property type="nucleotide sequence ID" value="XM_013408975.1"/>
</dbReference>
<dbReference type="InterPro" id="IPR036812">
    <property type="entry name" value="NAD(P)_OxRdtase_dom_sf"/>
</dbReference>
<dbReference type="InterPro" id="IPR050523">
    <property type="entry name" value="AKR_Detox_Biosynth"/>
</dbReference>
<reference evidence="5 6" key="1">
    <citation type="submission" date="2013-03" db="EMBL/GenBank/DDBJ databases">
        <title>The Genome Sequence of Exophiala aquamarina CBS 119918.</title>
        <authorList>
            <consortium name="The Broad Institute Genomics Platform"/>
            <person name="Cuomo C."/>
            <person name="de Hoog S."/>
            <person name="Gorbushina A."/>
            <person name="Walker B."/>
            <person name="Young S.K."/>
            <person name="Zeng Q."/>
            <person name="Gargeya S."/>
            <person name="Fitzgerald M."/>
            <person name="Haas B."/>
            <person name="Abouelleil A."/>
            <person name="Allen A.W."/>
            <person name="Alvarado L."/>
            <person name="Arachchi H.M."/>
            <person name="Berlin A.M."/>
            <person name="Chapman S.B."/>
            <person name="Gainer-Dewar J."/>
            <person name="Goldberg J."/>
            <person name="Griggs A."/>
            <person name="Gujja S."/>
            <person name="Hansen M."/>
            <person name="Howarth C."/>
            <person name="Imamovic A."/>
            <person name="Ireland A."/>
            <person name="Larimer J."/>
            <person name="McCowan C."/>
            <person name="Murphy C."/>
            <person name="Pearson M."/>
            <person name="Poon T.W."/>
            <person name="Priest M."/>
            <person name="Roberts A."/>
            <person name="Saif S."/>
            <person name="Shea T."/>
            <person name="Sisk P."/>
            <person name="Sykes S."/>
            <person name="Wortman J."/>
            <person name="Nusbaum C."/>
            <person name="Birren B."/>
        </authorList>
    </citation>
    <scope>NUCLEOTIDE SEQUENCE [LARGE SCALE GENOMIC DNA]</scope>
    <source>
        <strain evidence="5 6">CBS 119918</strain>
    </source>
</reference>
<dbReference type="Gene3D" id="3.20.20.100">
    <property type="entry name" value="NADP-dependent oxidoreductase domain"/>
    <property type="match status" value="1"/>
</dbReference>
<gene>
    <name evidence="5" type="ORF">A1O9_03410</name>
</gene>
<dbReference type="Proteomes" id="UP000027920">
    <property type="component" value="Unassembled WGS sequence"/>
</dbReference>
<dbReference type="AlphaFoldDB" id="A0A072PP33"/>
<name>A0A072PP33_9EURO</name>
<comment type="caution">
    <text evidence="5">The sequence shown here is derived from an EMBL/GenBank/DDBJ whole genome shotgun (WGS) entry which is preliminary data.</text>
</comment>
<organism evidence="5 6">
    <name type="scientific">Exophiala aquamarina CBS 119918</name>
    <dbReference type="NCBI Taxonomy" id="1182545"/>
    <lineage>
        <taxon>Eukaryota</taxon>
        <taxon>Fungi</taxon>
        <taxon>Dikarya</taxon>
        <taxon>Ascomycota</taxon>
        <taxon>Pezizomycotina</taxon>
        <taxon>Eurotiomycetes</taxon>
        <taxon>Chaetothyriomycetidae</taxon>
        <taxon>Chaetothyriales</taxon>
        <taxon>Herpotrichiellaceae</taxon>
        <taxon>Exophiala</taxon>
    </lineage>
</organism>
<dbReference type="EMBL" id="AMGV01000002">
    <property type="protein sequence ID" value="KEF61839.1"/>
    <property type="molecule type" value="Genomic_DNA"/>
</dbReference>
<dbReference type="OrthoDB" id="48988at2759"/>